<dbReference type="PROSITE" id="PS51192">
    <property type="entry name" value="HELICASE_ATP_BIND_1"/>
    <property type="match status" value="1"/>
</dbReference>
<dbReference type="InterPro" id="IPR027417">
    <property type="entry name" value="P-loop_NTPase"/>
</dbReference>
<dbReference type="GO" id="GO:0000724">
    <property type="term" value="P:double-strand break repair via homologous recombination"/>
    <property type="evidence" value="ECO:0007669"/>
    <property type="project" value="TreeGrafter"/>
</dbReference>
<dbReference type="SUPFAM" id="SSF52540">
    <property type="entry name" value="P-loop containing nucleoside triphosphate hydrolases"/>
    <property type="match status" value="1"/>
</dbReference>
<keyword evidence="10" id="KW-1185">Reference proteome</keyword>
<feature type="compositionally biased region" description="Acidic residues" evidence="6">
    <location>
        <begin position="472"/>
        <end position="482"/>
    </location>
</feature>
<dbReference type="GO" id="GO:0009378">
    <property type="term" value="F:four-way junction helicase activity"/>
    <property type="evidence" value="ECO:0007669"/>
    <property type="project" value="TreeGrafter"/>
</dbReference>
<dbReference type="Pfam" id="PF00271">
    <property type="entry name" value="Helicase_C"/>
    <property type="match status" value="1"/>
</dbReference>
<name>A0AAN6HCX2_9PEZI</name>
<dbReference type="SMART" id="SM00490">
    <property type="entry name" value="HELICc"/>
    <property type="match status" value="1"/>
</dbReference>
<evidence type="ECO:0000313" key="9">
    <source>
        <dbReference type="EMBL" id="KAK0961248.1"/>
    </source>
</evidence>
<feature type="region of interest" description="Disordered" evidence="6">
    <location>
        <begin position="1080"/>
        <end position="1136"/>
    </location>
</feature>
<protein>
    <recommendedName>
        <fullName evidence="5">DNA 3'-5' helicase</fullName>
        <ecNumber evidence="5">5.6.2.4</ecNumber>
    </recommendedName>
</protein>
<evidence type="ECO:0000259" key="8">
    <source>
        <dbReference type="PROSITE" id="PS51194"/>
    </source>
</evidence>
<dbReference type="Gene3D" id="3.40.50.300">
    <property type="entry name" value="P-loop containing nucleotide triphosphate hydrolases"/>
    <property type="match status" value="2"/>
</dbReference>
<evidence type="ECO:0000256" key="1">
    <source>
        <dbReference type="ARBA" id="ARBA00005446"/>
    </source>
</evidence>
<evidence type="ECO:0000256" key="2">
    <source>
        <dbReference type="ARBA" id="ARBA00022741"/>
    </source>
</evidence>
<dbReference type="SMART" id="SM00487">
    <property type="entry name" value="DEXDc"/>
    <property type="match status" value="1"/>
</dbReference>
<comment type="similarity">
    <text evidence="1">Belongs to the helicase family. RecQ subfamily.</text>
</comment>
<feature type="region of interest" description="Disordered" evidence="6">
    <location>
        <begin position="470"/>
        <end position="496"/>
    </location>
</feature>
<feature type="compositionally biased region" description="Low complexity" evidence="6">
    <location>
        <begin position="1103"/>
        <end position="1120"/>
    </location>
</feature>
<evidence type="ECO:0000259" key="7">
    <source>
        <dbReference type="PROSITE" id="PS51192"/>
    </source>
</evidence>
<dbReference type="PANTHER" id="PTHR13710">
    <property type="entry name" value="DNA HELICASE RECQ FAMILY MEMBER"/>
    <property type="match status" value="1"/>
</dbReference>
<comment type="caution">
    <text evidence="9">The sequence shown here is derived from an EMBL/GenBank/DDBJ whole genome shotgun (WGS) entry which is preliminary data.</text>
</comment>
<feature type="domain" description="Helicase C-terminal" evidence="8">
    <location>
        <begin position="892"/>
        <end position="1034"/>
    </location>
</feature>
<accession>A0AAN6HCX2</accession>
<dbReference type="GO" id="GO:0005737">
    <property type="term" value="C:cytoplasm"/>
    <property type="evidence" value="ECO:0007669"/>
    <property type="project" value="TreeGrafter"/>
</dbReference>
<dbReference type="EC" id="5.6.2.4" evidence="5"/>
<dbReference type="InterPro" id="IPR014001">
    <property type="entry name" value="Helicase_ATP-bd"/>
</dbReference>
<evidence type="ECO:0000256" key="5">
    <source>
        <dbReference type="ARBA" id="ARBA00034808"/>
    </source>
</evidence>
<evidence type="ECO:0000256" key="6">
    <source>
        <dbReference type="SAM" id="MobiDB-lite"/>
    </source>
</evidence>
<dbReference type="GO" id="GO:0003676">
    <property type="term" value="F:nucleic acid binding"/>
    <property type="evidence" value="ECO:0007669"/>
    <property type="project" value="InterPro"/>
</dbReference>
<dbReference type="Pfam" id="PF00270">
    <property type="entry name" value="DEAD"/>
    <property type="match status" value="1"/>
</dbReference>
<evidence type="ECO:0000313" key="10">
    <source>
        <dbReference type="Proteomes" id="UP001175353"/>
    </source>
</evidence>
<evidence type="ECO:0000256" key="4">
    <source>
        <dbReference type="ARBA" id="ARBA00034617"/>
    </source>
</evidence>
<dbReference type="PROSITE" id="PS51194">
    <property type="entry name" value="HELICASE_CTER"/>
    <property type="match status" value="1"/>
</dbReference>
<dbReference type="PANTHER" id="PTHR13710:SF154">
    <property type="entry name" value="RECQ HELICASE, PUTATIVE (AFU_ORTHOLOGUE AFUA_6G14720)-RELATED"/>
    <property type="match status" value="1"/>
</dbReference>
<dbReference type="GO" id="GO:0005524">
    <property type="term" value="F:ATP binding"/>
    <property type="evidence" value="ECO:0007669"/>
    <property type="project" value="UniProtKB-KW"/>
</dbReference>
<keyword evidence="3" id="KW-0067">ATP-binding</keyword>
<proteinExistence type="inferred from homology"/>
<feature type="domain" description="Helicase ATP-binding" evidence="7">
    <location>
        <begin position="706"/>
        <end position="865"/>
    </location>
</feature>
<dbReference type="Proteomes" id="UP001175353">
    <property type="component" value="Unassembled WGS sequence"/>
</dbReference>
<dbReference type="InterPro" id="IPR011545">
    <property type="entry name" value="DEAD/DEAH_box_helicase_dom"/>
</dbReference>
<evidence type="ECO:0000256" key="3">
    <source>
        <dbReference type="ARBA" id="ARBA00022840"/>
    </source>
</evidence>
<sequence length="1306" mass="148434">MDPDPVGTEKFTGWTVHLAGFTPTELLATIVPAAGEEEPETEHIGAPEEDREAAGLAEAYHATRRLIRQAFRVCRPQVVGRAALEYVNRRECGAENNEKPFYGEQQVKTVRKYSGHWVKILRYIWRTHAREHRPQYALSGKQCEQLAHLQAMAVQVIEHSNSIREQAKAKRQLVRRCLQFWLSMFDQPLKDCEFQSGIISGLAILGLDGQKDGWVPAVNYTPILAGIITTLRAMVVYQAYGIRQGVIQQHTSMGKTLIEAQMAAPSPMPLDRIFHQKTYGMKIRYTTKAPGQVLWEGERVTVSKAKFTVDHIRTVVHGLNESVRQRLKHELLWFPHDSRIQPGDWRPIDMPYVEIKALYDDYAEASQLIESSSGTDVRWKTSAVESYFRQVRRFKEELMVLVHLSAGAPARATELIGIQHRNGQHSQGQRGVFIQDGIVAFVTHYHKGYSASKRIKVVHRFFLREEPKPEEQWMEEEIDGGDEEGHKGEEGGEEQEAVQEWSEDEGDEWLLDVPPQREERAALNMDGFWDTDRVRRVMYRETEARIGVKIGVAVWRNAYPAIQRELCWEGGVKEVLDRIYDSSPQRSQIAAAMEQMQEIQARQSGHSRQMEEMIYGLLMSESPFSTMSEREQFRQVSVDWYRVLQFPSAWDEQPMDVDIARRVKQEQDKMQMERRQRMGRVDVQAELHKMYGPDARFRGVQQAALEAIVTGTPYVVVIMRTGGGKSMLFMLPAAGSPRGLTVVIVPVVSLRQDLHERCRKVGIHCAEWRGERPAYNSQIVLATPESAVSIAFSQFLAMKQANGQLERIIIDECHTMLECNADWRPKVLQLCEMAQQGVQVVYLTATLPPSEEAMFFQAIGVEERDVRVIRDKTSRPNVAYSVVPYQREQEDQVVQQLVNQKKAQYPEGQIIVYCKRVEQAKRVAKVLECSVYHRGAGNAEEKKAILQKLTGQKERVFTATNALGLGVDAPRIRVIIHVGIREQIKQYTQESGRAGRDGERSEAIVLQGTWIDQRTGQRKQEQGWQTEAAMREFLKGEQCRRVALDRHMDGKVDCSTCGINEERCDVCSGRPRGVKRRRIVVNNSPAQDKGEGAQAAGPRQAKQQQGLQQEQQQELEQEQQAAKSMRQRQEHARQRQHVSVEAIAQALKQWHGRCSICYASGQEADHTSWQQCPSPQRAVVQQAREAVTKVQFTKHAGCFWCKAPQAVCHQWEDISHGGPQRFRKMSGRQCQFPGVIQDAVAAIVVIGEGQVIPWIEAEANKAGVVGGEGVELWVRCQEWLGRKLVVDGIEMSGLCGVFWEFGMVAE</sequence>
<dbReference type="EMBL" id="JAUJLE010000315">
    <property type="protein sequence ID" value="KAK0961248.1"/>
    <property type="molecule type" value="Genomic_DNA"/>
</dbReference>
<dbReference type="InterPro" id="IPR001650">
    <property type="entry name" value="Helicase_C-like"/>
</dbReference>
<reference evidence="9" key="1">
    <citation type="submission" date="2023-06" db="EMBL/GenBank/DDBJ databases">
        <title>Black Yeasts Isolated from many extreme environments.</title>
        <authorList>
            <person name="Coleine C."/>
            <person name="Stajich J.E."/>
            <person name="Selbmann L."/>
        </authorList>
    </citation>
    <scope>NUCLEOTIDE SEQUENCE</scope>
    <source>
        <strain evidence="9">CCFEE 5200</strain>
    </source>
</reference>
<comment type="catalytic activity">
    <reaction evidence="4">
        <text>Couples ATP hydrolysis with the unwinding of duplex DNA by translocating in the 3'-5' direction.</text>
        <dbReference type="EC" id="5.6.2.4"/>
    </reaction>
</comment>
<keyword evidence="2" id="KW-0547">Nucleotide-binding</keyword>
<organism evidence="9 10">
    <name type="scientific">Friedmanniomyces endolithicus</name>
    <dbReference type="NCBI Taxonomy" id="329885"/>
    <lineage>
        <taxon>Eukaryota</taxon>
        <taxon>Fungi</taxon>
        <taxon>Dikarya</taxon>
        <taxon>Ascomycota</taxon>
        <taxon>Pezizomycotina</taxon>
        <taxon>Dothideomycetes</taxon>
        <taxon>Dothideomycetidae</taxon>
        <taxon>Mycosphaerellales</taxon>
        <taxon>Teratosphaeriaceae</taxon>
        <taxon>Friedmanniomyces</taxon>
    </lineage>
</organism>
<gene>
    <name evidence="9" type="ORF">LTR91_019977</name>
</gene>
<dbReference type="GO" id="GO:0005694">
    <property type="term" value="C:chromosome"/>
    <property type="evidence" value="ECO:0007669"/>
    <property type="project" value="TreeGrafter"/>
</dbReference>
<dbReference type="GO" id="GO:0043138">
    <property type="term" value="F:3'-5' DNA helicase activity"/>
    <property type="evidence" value="ECO:0007669"/>
    <property type="project" value="UniProtKB-EC"/>
</dbReference>